<dbReference type="PANTHER" id="PTHR43519:SF1">
    <property type="entry name" value="ATP-DEPENDENT RNA HELICASE HRPB"/>
    <property type="match status" value="1"/>
</dbReference>
<dbReference type="EMBL" id="AQHZ01000005">
    <property type="protein sequence ID" value="ENO18909.1"/>
    <property type="molecule type" value="Genomic_DNA"/>
</dbReference>
<dbReference type="InterPro" id="IPR027417">
    <property type="entry name" value="P-loop_NTPase"/>
</dbReference>
<dbReference type="Gene3D" id="1.20.120.1080">
    <property type="match status" value="1"/>
</dbReference>
<evidence type="ECO:0000256" key="2">
    <source>
        <dbReference type="ARBA" id="ARBA00022801"/>
    </source>
</evidence>
<dbReference type="GO" id="GO:0003676">
    <property type="term" value="F:nucleic acid binding"/>
    <property type="evidence" value="ECO:0007669"/>
    <property type="project" value="InterPro"/>
</dbReference>
<keyword evidence="1" id="KW-0547">Nucleotide-binding</keyword>
<evidence type="ECO:0000313" key="9">
    <source>
        <dbReference type="Proteomes" id="UP000013015"/>
    </source>
</evidence>
<dbReference type="InterPro" id="IPR010225">
    <property type="entry name" value="HrpB"/>
</dbReference>
<feature type="domain" description="Helicase ATP-binding" evidence="6">
    <location>
        <begin position="24"/>
        <end position="185"/>
    </location>
</feature>
<dbReference type="AlphaFoldDB" id="N6WF79"/>
<evidence type="ECO:0000313" key="8">
    <source>
        <dbReference type="EMBL" id="ENO18909.1"/>
    </source>
</evidence>
<dbReference type="InterPro" id="IPR001650">
    <property type="entry name" value="Helicase_C-like"/>
</dbReference>
<dbReference type="SMART" id="SM00487">
    <property type="entry name" value="DEXDc"/>
    <property type="match status" value="1"/>
</dbReference>
<dbReference type="PROSITE" id="PS51192">
    <property type="entry name" value="HELICASE_ATP_BIND_1"/>
    <property type="match status" value="1"/>
</dbReference>
<comment type="caution">
    <text evidence="8">The sequence shown here is derived from an EMBL/GenBank/DDBJ whole genome shotgun (WGS) entry which is preliminary data.</text>
</comment>
<dbReference type="Pfam" id="PF00271">
    <property type="entry name" value="Helicase_C"/>
    <property type="match status" value="1"/>
</dbReference>
<dbReference type="STRING" id="888050.HMPREF9004_0244"/>
<keyword evidence="9" id="KW-1185">Reference proteome</keyword>
<accession>N6WF79</accession>
<dbReference type="HOGENOM" id="CLU_001832_5_6_11"/>
<dbReference type="SMART" id="SM00490">
    <property type="entry name" value="HELICc"/>
    <property type="match status" value="1"/>
</dbReference>
<evidence type="ECO:0000256" key="1">
    <source>
        <dbReference type="ARBA" id="ARBA00022741"/>
    </source>
</evidence>
<evidence type="ECO:0000259" key="6">
    <source>
        <dbReference type="PROSITE" id="PS51192"/>
    </source>
</evidence>
<dbReference type="GO" id="GO:0005524">
    <property type="term" value="F:ATP binding"/>
    <property type="evidence" value="ECO:0007669"/>
    <property type="project" value="UniProtKB-KW"/>
</dbReference>
<keyword evidence="4" id="KW-0067">ATP-binding</keyword>
<dbReference type="NCBIfam" id="TIGR01970">
    <property type="entry name" value="DEAH_box_HrpB"/>
    <property type="match status" value="1"/>
</dbReference>
<dbReference type="CDD" id="cd18791">
    <property type="entry name" value="SF2_C_RHA"/>
    <property type="match status" value="1"/>
</dbReference>
<reference evidence="8 9" key="1">
    <citation type="submission" date="2013-03" db="EMBL/GenBank/DDBJ databases">
        <title>Reference genome for the Human Microbiome Project.</title>
        <authorList>
            <person name="Aqrawi P."/>
            <person name="Ayvaz T."/>
            <person name="Bess C."/>
            <person name="Blankenburg K."/>
            <person name="Coyle M."/>
            <person name="Deng J."/>
            <person name="Forbes L."/>
            <person name="Fowler G."/>
            <person name="Francisco L."/>
            <person name="Fu Q."/>
            <person name="Gibbs R."/>
            <person name="Gross S."/>
            <person name="Gubbala S."/>
            <person name="Hale W."/>
            <person name="Hemphill L."/>
            <person name="Highlander S."/>
            <person name="Hirani K."/>
            <person name="Jackson L."/>
            <person name="Jakkamsetti A."/>
            <person name="Javaid M."/>
            <person name="Jayaseelan J.C."/>
            <person name="Jiang H."/>
            <person name="Joshi V."/>
            <person name="Korchina V."/>
            <person name="Kovar C."/>
            <person name="Lara F."/>
            <person name="Lee S."/>
            <person name="Liu Y."/>
            <person name="Mata R."/>
            <person name="Mathew T."/>
            <person name="Munidasa M."/>
            <person name="Muzny D."/>
            <person name="Nazareth L."/>
            <person name="Ngo R."/>
            <person name="Nguyen L."/>
            <person name="Nguyen N."/>
            <person name="Okwuonu G."/>
            <person name="Ongeri F."/>
            <person name="Palculict T."/>
            <person name="Patil S."/>
            <person name="Petrosino J."/>
            <person name="Pham C."/>
            <person name="Pham P."/>
            <person name="Pu L.-L."/>
            <person name="Qin X."/>
            <person name="Qu J."/>
            <person name="Reid J."/>
            <person name="Ross M."/>
            <person name="Ruth R."/>
            <person name="Saada N."/>
            <person name="San Lucas F."/>
            <person name="Santibanez J."/>
            <person name="Shang Y."/>
            <person name="Simmons D."/>
            <person name="Song X.-Z."/>
            <person name="Tang L.-Y."/>
            <person name="Thornton R."/>
            <person name="Warren J."/>
            <person name="Weissenberger G."/>
            <person name="Wilczek-Boney K."/>
            <person name="Worley K."/>
            <person name="Youmans B."/>
            <person name="Zhang J."/>
            <person name="Zhang L."/>
            <person name="Zhao Z."/>
            <person name="Zhou C."/>
            <person name="Zhu D."/>
            <person name="Zhu Y."/>
        </authorList>
    </citation>
    <scope>NUCLEOTIDE SEQUENCE [LARGE SCALE GENOMIC DNA]</scope>
    <source>
        <strain evidence="8 9">F0333</strain>
    </source>
</reference>
<dbReference type="InterPro" id="IPR013689">
    <property type="entry name" value="RNA_helicase_ATP-dep_HrpB_C"/>
</dbReference>
<dbReference type="SMART" id="SM00847">
    <property type="entry name" value="HA2"/>
    <property type="match status" value="1"/>
</dbReference>
<evidence type="ECO:0000256" key="5">
    <source>
        <dbReference type="SAM" id="MobiDB-lite"/>
    </source>
</evidence>
<evidence type="ECO:0000259" key="7">
    <source>
        <dbReference type="PROSITE" id="PS51194"/>
    </source>
</evidence>
<name>N6WF79_9ACTO</name>
<protein>
    <submittedName>
        <fullName evidence="8">ATP-dependent helicase HrpB</fullName>
    </submittedName>
</protein>
<dbReference type="InterPro" id="IPR014001">
    <property type="entry name" value="Helicase_ATP-bd"/>
</dbReference>
<dbReference type="GO" id="GO:0004386">
    <property type="term" value="F:helicase activity"/>
    <property type="evidence" value="ECO:0007669"/>
    <property type="project" value="UniProtKB-KW"/>
</dbReference>
<dbReference type="Pfam" id="PF08482">
    <property type="entry name" value="HrpB_C"/>
    <property type="match status" value="1"/>
</dbReference>
<gene>
    <name evidence="8" type="ORF">HMPREF9004_0244</name>
</gene>
<dbReference type="PIRSF" id="PIRSF005496">
    <property type="entry name" value="ATP_hel_hrpB"/>
    <property type="match status" value="1"/>
</dbReference>
<feature type="region of interest" description="Disordered" evidence="5">
    <location>
        <begin position="513"/>
        <end position="536"/>
    </location>
</feature>
<dbReference type="Gene3D" id="3.40.50.300">
    <property type="entry name" value="P-loop containing nucleotide triphosphate hydrolases"/>
    <property type="match status" value="2"/>
</dbReference>
<keyword evidence="2" id="KW-0378">Hydrolase</keyword>
<proteinExistence type="predicted"/>
<dbReference type="GO" id="GO:0016787">
    <property type="term" value="F:hydrolase activity"/>
    <property type="evidence" value="ECO:0007669"/>
    <property type="project" value="UniProtKB-KW"/>
</dbReference>
<dbReference type="Pfam" id="PF00270">
    <property type="entry name" value="DEAD"/>
    <property type="match status" value="1"/>
</dbReference>
<dbReference type="InterPro" id="IPR011545">
    <property type="entry name" value="DEAD/DEAH_box_helicase_dom"/>
</dbReference>
<feature type="domain" description="Helicase C-terminal" evidence="7">
    <location>
        <begin position="228"/>
        <end position="404"/>
    </location>
</feature>
<feature type="region of interest" description="Disordered" evidence="5">
    <location>
        <begin position="837"/>
        <end position="860"/>
    </location>
</feature>
<dbReference type="PANTHER" id="PTHR43519">
    <property type="entry name" value="ATP-DEPENDENT RNA HELICASE HRPB"/>
    <property type="match status" value="1"/>
</dbReference>
<keyword evidence="3 8" id="KW-0347">Helicase</keyword>
<dbReference type="PROSITE" id="PS51194">
    <property type="entry name" value="HELICASE_CTER"/>
    <property type="match status" value="1"/>
</dbReference>
<sequence>MNRFDDVLATPPPLPVVDALPRLSDAVRPGQALVLSAPPGSGKTTLLPLLLASATPARVLVTQPRRIAVRAAARRLASLLGTRLGEEIGYTVRGERIVGPETRIEVMTPGVLLRRLQADPSLEGVSAVMLDEFHERAIDTDLALAFLLDVRAVMREDLHLSLTSATLEAERTARLLSTAIDEVETLSVPGALHPLELHYAPARSGALNANGNGRISVNRDFLAHVARTVEEALHSAADDVLVFVPGARQIDELASFLGGFGLHLIGGEQVEVLPLHASLPSTAQDRVMSGAEQDRPRRIIVSTAVAESSLTVPGVRIVVDAGLSREARLDAARRASGLVTVSASKAQLEQRSGRAARLGPGLAIRCMSEVDFARRTAQPLPEIATADLTDAALQALVWDSRGLDGLRLLDAAPRAALDSAVTTLRILGLVDSAGVVTPLGRSTAALPLDPALGAALLSLAPRIGKARCARLIAFLGENPRVRDADAAAFVQSLPGTGDRAFVERVKTQARRLEGLCPPPSTGAASGREGSDDTLGAPSEEEALGLVIASARPWWIARKRPGGTSYQTIDGQGTSLPSHSPLEGSPWLAIAEISREAGRADGLIRLAVPIREEVARTAGGGFLAEESRCSFEGGRLRAVRFTRLGAILLNEGVGTQPSVEDAARALDELLTSRGLAALDWSEGASSLRERLLALHEACSEPWPDVSDARLISDAREWLALELPRLAGGAPLSSMRLEEALRALVPWPQAGMIDEWAPRSIEIPTGARRRIDWSSARPVLSLRVQEAFGWVDSPVFAGGRLPLVLHLTDPAGRPAAVTSDLKSFWAGPYRDVRAQLRGRYPKHPWPENPFSEKPTSRAKPRR</sequence>
<dbReference type="SUPFAM" id="SSF52540">
    <property type="entry name" value="P-loop containing nucleoside triphosphate hydrolases"/>
    <property type="match status" value="1"/>
</dbReference>
<organism evidence="8 9">
    <name type="scientific">Schaalia cardiffensis F0333</name>
    <dbReference type="NCBI Taxonomy" id="888050"/>
    <lineage>
        <taxon>Bacteria</taxon>
        <taxon>Bacillati</taxon>
        <taxon>Actinomycetota</taxon>
        <taxon>Actinomycetes</taxon>
        <taxon>Actinomycetales</taxon>
        <taxon>Actinomycetaceae</taxon>
        <taxon>Schaalia</taxon>
    </lineage>
</organism>
<dbReference type="InterPro" id="IPR007502">
    <property type="entry name" value="Helicase-assoc_dom"/>
</dbReference>
<dbReference type="Proteomes" id="UP000013015">
    <property type="component" value="Unassembled WGS sequence"/>
</dbReference>
<dbReference type="OrthoDB" id="9805617at2"/>
<dbReference type="eggNOG" id="COG1643">
    <property type="taxonomic scope" value="Bacteria"/>
</dbReference>
<dbReference type="PATRIC" id="fig|888050.3.peg.239"/>
<evidence type="ECO:0000256" key="4">
    <source>
        <dbReference type="ARBA" id="ARBA00022840"/>
    </source>
</evidence>
<evidence type="ECO:0000256" key="3">
    <source>
        <dbReference type="ARBA" id="ARBA00022806"/>
    </source>
</evidence>